<dbReference type="PROSITE" id="PS50977">
    <property type="entry name" value="HTH_TETR_2"/>
    <property type="match status" value="1"/>
</dbReference>
<dbReference type="AlphaFoldDB" id="A0A3N0CH32"/>
<dbReference type="GO" id="GO:0000976">
    <property type="term" value="F:transcription cis-regulatory region binding"/>
    <property type="evidence" value="ECO:0007669"/>
    <property type="project" value="TreeGrafter"/>
</dbReference>
<keyword evidence="3" id="KW-0804">Transcription</keyword>
<dbReference type="Gene3D" id="1.10.357.10">
    <property type="entry name" value="Tetracycline Repressor, domain 2"/>
    <property type="match status" value="1"/>
</dbReference>
<evidence type="ECO:0000256" key="2">
    <source>
        <dbReference type="ARBA" id="ARBA00023125"/>
    </source>
</evidence>
<evidence type="ECO:0000313" key="7">
    <source>
        <dbReference type="Proteomes" id="UP000267128"/>
    </source>
</evidence>
<proteinExistence type="predicted"/>
<protein>
    <submittedName>
        <fullName evidence="6">TetR/AcrR family transcriptional regulator</fullName>
    </submittedName>
</protein>
<gene>
    <name evidence="6" type="ORF">EFK50_13540</name>
</gene>
<dbReference type="InterPro" id="IPR009057">
    <property type="entry name" value="Homeodomain-like_sf"/>
</dbReference>
<evidence type="ECO:0000256" key="3">
    <source>
        <dbReference type="ARBA" id="ARBA00023163"/>
    </source>
</evidence>
<dbReference type="Proteomes" id="UP000267128">
    <property type="component" value="Unassembled WGS sequence"/>
</dbReference>
<dbReference type="Pfam" id="PF00440">
    <property type="entry name" value="TetR_N"/>
    <property type="match status" value="1"/>
</dbReference>
<evidence type="ECO:0000259" key="5">
    <source>
        <dbReference type="PROSITE" id="PS50977"/>
    </source>
</evidence>
<feature type="DNA-binding region" description="H-T-H motif" evidence="4">
    <location>
        <begin position="24"/>
        <end position="43"/>
    </location>
</feature>
<evidence type="ECO:0000256" key="1">
    <source>
        <dbReference type="ARBA" id="ARBA00023015"/>
    </source>
</evidence>
<accession>A0A3N0CH32</accession>
<dbReference type="InterPro" id="IPR001647">
    <property type="entry name" value="HTH_TetR"/>
</dbReference>
<dbReference type="PANTHER" id="PTHR30055:SF234">
    <property type="entry name" value="HTH-TYPE TRANSCRIPTIONAL REGULATOR BETI"/>
    <property type="match status" value="1"/>
</dbReference>
<dbReference type="PRINTS" id="PR00455">
    <property type="entry name" value="HTHTETR"/>
</dbReference>
<name>A0A3N0CH32_9ACTN</name>
<reference evidence="6 7" key="1">
    <citation type="submission" date="2018-11" db="EMBL/GenBank/DDBJ databases">
        <authorList>
            <person name="Li F."/>
        </authorList>
    </citation>
    <scope>NUCLEOTIDE SEQUENCE [LARGE SCALE GENOMIC DNA]</scope>
    <source>
        <strain evidence="6 7">Gsoil 097</strain>
    </source>
</reference>
<feature type="domain" description="HTH tetR-type" evidence="5">
    <location>
        <begin position="1"/>
        <end position="61"/>
    </location>
</feature>
<evidence type="ECO:0000256" key="4">
    <source>
        <dbReference type="PROSITE-ProRule" id="PRU00335"/>
    </source>
</evidence>
<comment type="caution">
    <text evidence="6">The sequence shown here is derived from an EMBL/GenBank/DDBJ whole genome shotgun (WGS) entry which is preliminary data.</text>
</comment>
<keyword evidence="7" id="KW-1185">Reference proteome</keyword>
<keyword evidence="1" id="KW-0805">Transcription regulation</keyword>
<organism evidence="6 7">
    <name type="scientific">Nocardioides marmoriginsengisoli</name>
    <dbReference type="NCBI Taxonomy" id="661483"/>
    <lineage>
        <taxon>Bacteria</taxon>
        <taxon>Bacillati</taxon>
        <taxon>Actinomycetota</taxon>
        <taxon>Actinomycetes</taxon>
        <taxon>Propionibacteriales</taxon>
        <taxon>Nocardioidaceae</taxon>
        <taxon>Nocardioides</taxon>
    </lineage>
</organism>
<dbReference type="InterPro" id="IPR050109">
    <property type="entry name" value="HTH-type_TetR-like_transc_reg"/>
</dbReference>
<dbReference type="Gene3D" id="1.10.10.60">
    <property type="entry name" value="Homeodomain-like"/>
    <property type="match status" value="1"/>
</dbReference>
<sequence length="187" mass="20368">MDGRAAVLRAAREVFAERGYGSATTREVLARAGTTSPTLHHHFGSKAGLYLAVLHDVVEEILVELTDAVSGHSSFLDRVDSMLDASVRLNEQDSTTSRLVFSAPVEVRQNPELASGSDRVGRLVDFVEDMCRESEDLALEPAEATRAIMTILYGLGRSAITLDQRQYEQVVAAMRAVIHGAFVRLPA</sequence>
<evidence type="ECO:0000313" key="6">
    <source>
        <dbReference type="EMBL" id="RNL62765.1"/>
    </source>
</evidence>
<dbReference type="SUPFAM" id="SSF46689">
    <property type="entry name" value="Homeodomain-like"/>
    <property type="match status" value="1"/>
</dbReference>
<dbReference type="PANTHER" id="PTHR30055">
    <property type="entry name" value="HTH-TYPE TRANSCRIPTIONAL REGULATOR RUTR"/>
    <property type="match status" value="1"/>
</dbReference>
<keyword evidence="2 4" id="KW-0238">DNA-binding</keyword>
<dbReference type="GO" id="GO:0003700">
    <property type="term" value="F:DNA-binding transcription factor activity"/>
    <property type="evidence" value="ECO:0007669"/>
    <property type="project" value="TreeGrafter"/>
</dbReference>
<dbReference type="EMBL" id="RJSE01000007">
    <property type="protein sequence ID" value="RNL62765.1"/>
    <property type="molecule type" value="Genomic_DNA"/>
</dbReference>